<reference evidence="1" key="2">
    <citation type="journal article" date="2015" name="Fish Shellfish Immunol.">
        <title>Early steps in the European eel (Anguilla anguilla)-Vibrio vulnificus interaction in the gills: Role of the RtxA13 toxin.</title>
        <authorList>
            <person name="Callol A."/>
            <person name="Pajuelo D."/>
            <person name="Ebbesson L."/>
            <person name="Teles M."/>
            <person name="MacKenzie S."/>
            <person name="Amaro C."/>
        </authorList>
    </citation>
    <scope>NUCLEOTIDE SEQUENCE</scope>
</reference>
<sequence>MAHSWGRLPHS</sequence>
<name>A0A0E9P643_ANGAN</name>
<proteinExistence type="predicted"/>
<accession>A0A0E9P643</accession>
<protein>
    <submittedName>
        <fullName evidence="1">Uncharacterized protein</fullName>
    </submittedName>
</protein>
<dbReference type="EMBL" id="GBXM01109204">
    <property type="protein sequence ID" value="JAG99372.1"/>
    <property type="molecule type" value="Transcribed_RNA"/>
</dbReference>
<organism evidence="1">
    <name type="scientific">Anguilla anguilla</name>
    <name type="common">European freshwater eel</name>
    <name type="synonym">Muraena anguilla</name>
    <dbReference type="NCBI Taxonomy" id="7936"/>
    <lineage>
        <taxon>Eukaryota</taxon>
        <taxon>Metazoa</taxon>
        <taxon>Chordata</taxon>
        <taxon>Craniata</taxon>
        <taxon>Vertebrata</taxon>
        <taxon>Euteleostomi</taxon>
        <taxon>Actinopterygii</taxon>
        <taxon>Neopterygii</taxon>
        <taxon>Teleostei</taxon>
        <taxon>Anguilliformes</taxon>
        <taxon>Anguillidae</taxon>
        <taxon>Anguilla</taxon>
    </lineage>
</organism>
<evidence type="ECO:0000313" key="1">
    <source>
        <dbReference type="EMBL" id="JAG99372.1"/>
    </source>
</evidence>
<reference evidence="1" key="1">
    <citation type="submission" date="2014-11" db="EMBL/GenBank/DDBJ databases">
        <authorList>
            <person name="Amaro Gonzalez C."/>
        </authorList>
    </citation>
    <scope>NUCLEOTIDE SEQUENCE</scope>
</reference>